<organism evidence="2 3">
    <name type="scientific">Eleusine coracana subsp. coracana</name>
    <dbReference type="NCBI Taxonomy" id="191504"/>
    <lineage>
        <taxon>Eukaryota</taxon>
        <taxon>Viridiplantae</taxon>
        <taxon>Streptophyta</taxon>
        <taxon>Embryophyta</taxon>
        <taxon>Tracheophyta</taxon>
        <taxon>Spermatophyta</taxon>
        <taxon>Magnoliopsida</taxon>
        <taxon>Liliopsida</taxon>
        <taxon>Poales</taxon>
        <taxon>Poaceae</taxon>
        <taxon>PACMAD clade</taxon>
        <taxon>Chloridoideae</taxon>
        <taxon>Cynodonteae</taxon>
        <taxon>Eleusininae</taxon>
        <taxon>Eleusine</taxon>
    </lineage>
</organism>
<evidence type="ECO:0000313" key="3">
    <source>
        <dbReference type="Proteomes" id="UP001054889"/>
    </source>
</evidence>
<dbReference type="Proteomes" id="UP001054889">
    <property type="component" value="Unassembled WGS sequence"/>
</dbReference>
<comment type="caution">
    <text evidence="2">The sequence shown here is derived from an EMBL/GenBank/DDBJ whole genome shotgun (WGS) entry which is preliminary data.</text>
</comment>
<keyword evidence="3" id="KW-1185">Reference proteome</keyword>
<name>A0AAV5EJ61_ELECO</name>
<reference evidence="2" key="2">
    <citation type="submission" date="2021-12" db="EMBL/GenBank/DDBJ databases">
        <title>Resequencing data analysis of finger millet.</title>
        <authorList>
            <person name="Hatakeyama M."/>
            <person name="Aluri S."/>
            <person name="Balachadran M.T."/>
            <person name="Sivarajan S.R."/>
            <person name="Poveda L."/>
            <person name="Shimizu-Inatsugi R."/>
            <person name="Schlapbach R."/>
            <person name="Sreeman S.M."/>
            <person name="Shimizu K.K."/>
        </authorList>
    </citation>
    <scope>NUCLEOTIDE SEQUENCE</scope>
</reference>
<proteinExistence type="predicted"/>
<dbReference type="Pfam" id="PF03478">
    <property type="entry name" value="Beta-prop_KIB1-4"/>
    <property type="match status" value="1"/>
</dbReference>
<protein>
    <recommendedName>
        <fullName evidence="1">KIB1-4 beta-propeller domain-containing protein</fullName>
    </recommendedName>
</protein>
<gene>
    <name evidence="2" type="primary">gb10910</name>
    <name evidence="2" type="ORF">PR202_gb10910</name>
</gene>
<feature type="domain" description="KIB1-4 beta-propeller" evidence="1">
    <location>
        <begin position="18"/>
        <end position="235"/>
    </location>
</feature>
<dbReference type="AlphaFoldDB" id="A0AAV5EJ61"/>
<accession>A0AAV5EJ61</accession>
<dbReference type="EMBL" id="BQKI01000076">
    <property type="protein sequence ID" value="GJN23274.1"/>
    <property type="molecule type" value="Genomic_DNA"/>
</dbReference>
<dbReference type="PANTHER" id="PTHR33127">
    <property type="entry name" value="TRANSMEMBRANE PROTEIN"/>
    <property type="match status" value="1"/>
</dbReference>
<dbReference type="PANTHER" id="PTHR33127:SF85">
    <property type="entry name" value="OS11G0436500 PROTEIN"/>
    <property type="match status" value="1"/>
</dbReference>
<evidence type="ECO:0000313" key="2">
    <source>
        <dbReference type="EMBL" id="GJN23274.1"/>
    </source>
</evidence>
<reference evidence="2" key="1">
    <citation type="journal article" date="2018" name="DNA Res.">
        <title>Multiple hybrid de novo genome assembly of finger millet, an orphan allotetraploid crop.</title>
        <authorList>
            <person name="Hatakeyama M."/>
            <person name="Aluri S."/>
            <person name="Balachadran M.T."/>
            <person name="Sivarajan S.R."/>
            <person name="Patrignani A."/>
            <person name="Gruter S."/>
            <person name="Poveda L."/>
            <person name="Shimizu-Inatsugi R."/>
            <person name="Baeten J."/>
            <person name="Francoijs K.J."/>
            <person name="Nataraja K.N."/>
            <person name="Reddy Y.A.N."/>
            <person name="Phadnis S."/>
            <person name="Ravikumar R.L."/>
            <person name="Schlapbach R."/>
            <person name="Sreeman S.M."/>
            <person name="Shimizu K.K."/>
        </authorList>
    </citation>
    <scope>NUCLEOTIDE SEQUENCE</scope>
</reference>
<sequence length="237" mass="26363">MKPYLALKNATGSDEPVFFSVSEKRAIDIDDGRAIGELTNNNCWATPQGWILVRDGLSSTTYLLDPHNRTDDRNKISLPHLPEDNLSTYSTCLLSEYPDPAQLGSASCVLLLVETMAPVIWYCRLDDKDWTRHEYDIGTLNLGGGCTEKLVISPITACRGKFYFNGGGFEELGVLEFCPAPVFSTITIRDAITVPPGLAKVIMVESEQELYMVSLTSSYNLNVVHQFSVHKMDFVKE</sequence>
<dbReference type="InterPro" id="IPR005174">
    <property type="entry name" value="KIB1-4_b-propeller"/>
</dbReference>
<evidence type="ECO:0000259" key="1">
    <source>
        <dbReference type="Pfam" id="PF03478"/>
    </source>
</evidence>